<evidence type="ECO:0000313" key="6">
    <source>
        <dbReference type="EMBL" id="QOY88998.1"/>
    </source>
</evidence>
<reference evidence="6 7" key="1">
    <citation type="submission" date="2020-10" db="EMBL/GenBank/DDBJ databases">
        <title>Complete genome sequence of Paludibaculum fermentans P105T, a facultatively anaerobic acidobacterium capable of dissimilatory Fe(III) reduction.</title>
        <authorList>
            <person name="Dedysh S.N."/>
            <person name="Beletsky A.V."/>
            <person name="Kulichevskaya I.S."/>
            <person name="Mardanov A.V."/>
            <person name="Ravin N.V."/>
        </authorList>
    </citation>
    <scope>NUCLEOTIDE SEQUENCE [LARGE SCALE GENOMIC DNA]</scope>
    <source>
        <strain evidence="6 7">P105</strain>
    </source>
</reference>
<evidence type="ECO:0000256" key="4">
    <source>
        <dbReference type="SAM" id="SignalP"/>
    </source>
</evidence>
<accession>A0A7S7NSG4</accession>
<evidence type="ECO:0000256" key="3">
    <source>
        <dbReference type="ARBA" id="ARBA00023098"/>
    </source>
</evidence>
<protein>
    <submittedName>
        <fullName evidence="6">Dienelactone hydrolase</fullName>
    </submittedName>
</protein>
<keyword evidence="3" id="KW-0443">Lipid metabolism</keyword>
<dbReference type="Pfam" id="PF12740">
    <property type="entry name" value="PETase"/>
    <property type="match status" value="1"/>
</dbReference>
<dbReference type="Gene3D" id="3.40.50.1820">
    <property type="entry name" value="alpha/beta hydrolase"/>
    <property type="match status" value="1"/>
</dbReference>
<dbReference type="Proteomes" id="UP000593892">
    <property type="component" value="Chromosome"/>
</dbReference>
<evidence type="ECO:0000259" key="5">
    <source>
        <dbReference type="Pfam" id="PF12740"/>
    </source>
</evidence>
<evidence type="ECO:0000256" key="1">
    <source>
        <dbReference type="ARBA" id="ARBA00022801"/>
    </source>
</evidence>
<organism evidence="6 7">
    <name type="scientific">Paludibaculum fermentans</name>
    <dbReference type="NCBI Taxonomy" id="1473598"/>
    <lineage>
        <taxon>Bacteria</taxon>
        <taxon>Pseudomonadati</taxon>
        <taxon>Acidobacteriota</taxon>
        <taxon>Terriglobia</taxon>
        <taxon>Bryobacterales</taxon>
        <taxon>Bryobacteraceae</taxon>
        <taxon>Paludibaculum</taxon>
    </lineage>
</organism>
<dbReference type="EMBL" id="CP063849">
    <property type="protein sequence ID" value="QOY88998.1"/>
    <property type="molecule type" value="Genomic_DNA"/>
</dbReference>
<sequence length="455" mass="48955">MVFHRYSRFLATTLSICALSYAQSAAPRYFSVPGADAPELARRGAHSVGVRTLELVHSGQVDILKFDRESGKAPTYDRPLTVEIWYPATIPAGQQEQTSYQSALPGNAPAGTPKTFEIAGKALRDAPAEQGQAFPLVVVSHGYPGSRTFLSYLTENLASKGYVVAAIDHTDSVFGAVKGFQSTLLNRSLDQLFTVEALAKLAGASDNFLHGLLDASRVAIVGYSMGGYGALASGGAGYSAASAIARMVPGGYFNKLLAGSPEFEGLHRENLKAIVAIAPWGGQPPQNAWDKAGLAGIRVPSLFIDGDQDDISDYAAGVKPAFEGAVHSDRWMLVYENARHNVGGNPPPPEALAEFSTQESFDEPVWRKDRIAAINQHFITAFLDLQLKGDESRRAYLDVPVVRSNDGAWPLARGERPGAAYNQGTGKDGQTYWKGFQRRWALGLQLHHLTPAAKP</sequence>
<keyword evidence="1 6" id="KW-0378">Hydrolase</keyword>
<gene>
    <name evidence="6" type="ORF">IRI77_03300</name>
</gene>
<dbReference type="GO" id="GO:0016042">
    <property type="term" value="P:lipid catabolic process"/>
    <property type="evidence" value="ECO:0007669"/>
    <property type="project" value="UniProtKB-KW"/>
</dbReference>
<dbReference type="PANTHER" id="PTHR10272">
    <property type="entry name" value="PLATELET-ACTIVATING FACTOR ACETYLHYDROLASE"/>
    <property type="match status" value="1"/>
</dbReference>
<feature type="chain" id="PRO_5032969170" evidence="4">
    <location>
        <begin position="26"/>
        <end position="455"/>
    </location>
</feature>
<dbReference type="InterPro" id="IPR029058">
    <property type="entry name" value="AB_hydrolase_fold"/>
</dbReference>
<name>A0A7S7NSG4_PALFE</name>
<keyword evidence="7" id="KW-1185">Reference proteome</keyword>
<dbReference type="AlphaFoldDB" id="A0A7S7NSG4"/>
<dbReference type="SUPFAM" id="SSF53474">
    <property type="entry name" value="alpha/beta-Hydrolases"/>
    <property type="match status" value="1"/>
</dbReference>
<dbReference type="PANTHER" id="PTHR10272:SF0">
    <property type="entry name" value="PLATELET-ACTIVATING FACTOR ACETYLHYDROLASE"/>
    <property type="match status" value="1"/>
</dbReference>
<dbReference type="InterPro" id="IPR041127">
    <property type="entry name" value="PET_hydrolase/cutinase-like"/>
</dbReference>
<proteinExistence type="predicted"/>
<feature type="signal peptide" evidence="4">
    <location>
        <begin position="1"/>
        <end position="25"/>
    </location>
</feature>
<evidence type="ECO:0000313" key="7">
    <source>
        <dbReference type="Proteomes" id="UP000593892"/>
    </source>
</evidence>
<dbReference type="RefSeq" id="WP_194450661.1">
    <property type="nucleotide sequence ID" value="NZ_CP063849.1"/>
</dbReference>
<evidence type="ECO:0000256" key="2">
    <source>
        <dbReference type="ARBA" id="ARBA00022963"/>
    </source>
</evidence>
<feature type="domain" description="PET hydrolase/cutinase-like" evidence="5">
    <location>
        <begin position="127"/>
        <end position="236"/>
    </location>
</feature>
<dbReference type="GO" id="GO:0003847">
    <property type="term" value="F:1-alkyl-2-acetylglycerophosphocholine esterase activity"/>
    <property type="evidence" value="ECO:0007669"/>
    <property type="project" value="TreeGrafter"/>
</dbReference>
<keyword evidence="2" id="KW-0442">Lipid degradation</keyword>
<keyword evidence="4" id="KW-0732">Signal</keyword>
<dbReference type="KEGG" id="pfer:IRI77_03300"/>